<evidence type="ECO:0000256" key="1">
    <source>
        <dbReference type="SAM" id="SignalP"/>
    </source>
</evidence>
<evidence type="ECO:0008006" key="4">
    <source>
        <dbReference type="Google" id="ProtNLM"/>
    </source>
</evidence>
<accession>A0A367WBB2</accession>
<proteinExistence type="predicted"/>
<gene>
    <name evidence="2" type="ORF">TH19_07170</name>
</gene>
<reference evidence="2 3" key="1">
    <citation type="submission" date="2014-07" db="EMBL/GenBank/DDBJ databases">
        <title>Draft genome sequence of Thalassospira profundimaris 35.</title>
        <authorList>
            <person name="Lai Q."/>
            <person name="Shao Z."/>
        </authorList>
    </citation>
    <scope>NUCLEOTIDE SEQUENCE [LARGE SCALE GENOMIC DNA]</scope>
    <source>
        <strain evidence="2 3">35</strain>
    </source>
</reference>
<name>A0A367WBB2_9PROT</name>
<evidence type="ECO:0000313" key="3">
    <source>
        <dbReference type="Proteomes" id="UP000253226"/>
    </source>
</evidence>
<comment type="caution">
    <text evidence="2">The sequence shown here is derived from an EMBL/GenBank/DDBJ whole genome shotgun (WGS) entry which is preliminary data.</text>
</comment>
<protein>
    <recommendedName>
        <fullName evidence="4">Cobalt transporter</fullName>
    </recommendedName>
</protein>
<feature type="signal peptide" evidence="1">
    <location>
        <begin position="1"/>
        <end position="28"/>
    </location>
</feature>
<keyword evidence="1" id="KW-0732">Signal</keyword>
<feature type="chain" id="PRO_5017008637" description="Cobalt transporter" evidence="1">
    <location>
        <begin position="29"/>
        <end position="120"/>
    </location>
</feature>
<organism evidence="2 3">
    <name type="scientific">Thalassospira profundimaris</name>
    <dbReference type="NCBI Taxonomy" id="502049"/>
    <lineage>
        <taxon>Bacteria</taxon>
        <taxon>Pseudomonadati</taxon>
        <taxon>Pseudomonadota</taxon>
        <taxon>Alphaproteobacteria</taxon>
        <taxon>Rhodospirillales</taxon>
        <taxon>Thalassospiraceae</taxon>
        <taxon>Thalassospira</taxon>
    </lineage>
</organism>
<dbReference type="AlphaFoldDB" id="A0A367WBB2"/>
<dbReference type="RefSeq" id="WP_114101622.1">
    <property type="nucleotide sequence ID" value="NZ_JPWF01000004.1"/>
</dbReference>
<sequence length="120" mass="13294">MIRMVKARSRLLVCLTLLLAFVAQQWHQQPSAFLPAGDYATEAALADIMSHGHSHDWDEAGEPATGKSPSAHDLVDHEHPTVMMFELTYALVVPGGNIWQADFPEARTQQALRVLRPPIV</sequence>
<dbReference type="EMBL" id="JPWF01000004">
    <property type="protein sequence ID" value="RCK37812.1"/>
    <property type="molecule type" value="Genomic_DNA"/>
</dbReference>
<dbReference type="OrthoDB" id="9906954at2"/>
<dbReference type="Proteomes" id="UP000253226">
    <property type="component" value="Unassembled WGS sequence"/>
</dbReference>
<evidence type="ECO:0000313" key="2">
    <source>
        <dbReference type="EMBL" id="RCK37812.1"/>
    </source>
</evidence>